<name>A0A2H0UZP2_9BACT</name>
<dbReference type="SUPFAM" id="SSF51713">
    <property type="entry name" value="tRNA-guanine transglycosylase"/>
    <property type="match status" value="1"/>
</dbReference>
<evidence type="ECO:0000313" key="6">
    <source>
        <dbReference type="EMBL" id="PIR92298.1"/>
    </source>
</evidence>
<evidence type="ECO:0000256" key="3">
    <source>
        <dbReference type="ARBA" id="ARBA00022694"/>
    </source>
</evidence>
<dbReference type="GO" id="GO:0006400">
    <property type="term" value="P:tRNA modification"/>
    <property type="evidence" value="ECO:0007669"/>
    <property type="project" value="InterPro"/>
</dbReference>
<evidence type="ECO:0000259" key="5">
    <source>
        <dbReference type="Pfam" id="PF01702"/>
    </source>
</evidence>
<organism evidence="6 7">
    <name type="scientific">Candidatus Falkowbacteria bacterium CG10_big_fil_rev_8_21_14_0_10_44_15</name>
    <dbReference type="NCBI Taxonomy" id="1974569"/>
    <lineage>
        <taxon>Bacteria</taxon>
        <taxon>Candidatus Falkowiibacteriota</taxon>
    </lineage>
</organism>
<keyword evidence="1" id="KW-0328">Glycosyltransferase</keyword>
<evidence type="ECO:0000256" key="2">
    <source>
        <dbReference type="ARBA" id="ARBA00022679"/>
    </source>
</evidence>
<dbReference type="NCBIfam" id="TIGR00449">
    <property type="entry name" value="tgt_general"/>
    <property type="match status" value="1"/>
</dbReference>
<accession>A0A2H0UZP2</accession>
<keyword evidence="4" id="KW-0479">Metal-binding</keyword>
<sequence>MFRIIKKSKKSKARLGVIKTAHGEIQTPFFMPDATRGVVKAVSSQDLRQIGVAEAVINTYHLYLQPGLKLITKTGGAHSFMNWNKPLLSDSGGYQVYSLIHKNHRLGKITDDKVIFHSPLDGAKHELTPERSIQIQFALGTDMIVCLDDCPPHDVSSAAMAKSVERTVLWAKRCKLEYEKQNKKYKRRPLLFAVIQGGTDLALRKICADALMDIGFDGYGFGARPVDGEGKFIGEILAGTAEMIPGNAVRFGLGIGLPEDIVRCVTMGWDIFDCVIPTREGRHGRLFLWKRNSKFQITNNKQISNHKFQIPKNFYDTININNAKFAKDFKPINAVSKLPELREYSRAYLRHLFKIGEPLGQRLASLNNLEFYLNLMEKIRQNIKLGKI</sequence>
<evidence type="ECO:0000256" key="4">
    <source>
        <dbReference type="ARBA" id="ARBA00022723"/>
    </source>
</evidence>
<dbReference type="GO" id="GO:0008479">
    <property type="term" value="F:tRNA-guanosine(34) queuine transglycosylase activity"/>
    <property type="evidence" value="ECO:0007669"/>
    <property type="project" value="InterPro"/>
</dbReference>
<evidence type="ECO:0000256" key="1">
    <source>
        <dbReference type="ARBA" id="ARBA00022676"/>
    </source>
</evidence>
<dbReference type="Gene3D" id="3.20.20.105">
    <property type="entry name" value="Queuine tRNA-ribosyltransferase-like"/>
    <property type="match status" value="1"/>
</dbReference>
<gene>
    <name evidence="6" type="primary">tgt</name>
    <name evidence="6" type="ORF">COU01_02440</name>
</gene>
<evidence type="ECO:0000313" key="7">
    <source>
        <dbReference type="Proteomes" id="UP000228510"/>
    </source>
</evidence>
<dbReference type="InterPro" id="IPR002616">
    <property type="entry name" value="tRNA_ribo_trans-like"/>
</dbReference>
<dbReference type="PANTHER" id="PTHR43468">
    <property type="match status" value="1"/>
</dbReference>
<dbReference type="EMBL" id="PFAT01000030">
    <property type="protein sequence ID" value="PIR92298.1"/>
    <property type="molecule type" value="Genomic_DNA"/>
</dbReference>
<comment type="caution">
    <text evidence="6">The sequence shown here is derived from an EMBL/GenBank/DDBJ whole genome shotgun (WGS) entry which is preliminary data.</text>
</comment>
<dbReference type="GO" id="GO:0046872">
    <property type="term" value="F:metal ion binding"/>
    <property type="evidence" value="ECO:0007669"/>
    <property type="project" value="UniProtKB-KW"/>
</dbReference>
<dbReference type="Pfam" id="PF01702">
    <property type="entry name" value="TGT"/>
    <property type="match status" value="1"/>
</dbReference>
<dbReference type="InterPro" id="IPR004803">
    <property type="entry name" value="TGT"/>
</dbReference>
<protein>
    <submittedName>
        <fullName evidence="6">tRNA guanosine(34) transglycosylase Tgt</fullName>
    </submittedName>
</protein>
<dbReference type="NCBIfam" id="TIGR00430">
    <property type="entry name" value="Q_tRNA_tgt"/>
    <property type="match status" value="1"/>
</dbReference>
<feature type="domain" description="tRNA-guanine(15) transglycosylase-like" evidence="5">
    <location>
        <begin position="11"/>
        <end position="387"/>
    </location>
</feature>
<dbReference type="AlphaFoldDB" id="A0A2H0UZP2"/>
<keyword evidence="3" id="KW-0819">tRNA processing</keyword>
<proteinExistence type="predicted"/>
<keyword evidence="2" id="KW-0808">Transferase</keyword>
<dbReference type="PANTHER" id="PTHR43468:SF1">
    <property type="entry name" value="TRNA-GUANOSINE(34) QUEUINE TRANSGLYCOSYLASE"/>
    <property type="match status" value="1"/>
</dbReference>
<dbReference type="Proteomes" id="UP000228510">
    <property type="component" value="Unassembled WGS sequence"/>
</dbReference>
<reference evidence="7" key="1">
    <citation type="submission" date="2017-09" db="EMBL/GenBank/DDBJ databases">
        <title>Depth-based differentiation of microbial function through sediment-hosted aquifers and enrichment of novel symbionts in the deep terrestrial subsurface.</title>
        <authorList>
            <person name="Probst A.J."/>
            <person name="Ladd B."/>
            <person name="Jarett J.K."/>
            <person name="Geller-Mcgrath D.E."/>
            <person name="Sieber C.M.K."/>
            <person name="Emerson J.B."/>
            <person name="Anantharaman K."/>
            <person name="Thomas B.C."/>
            <person name="Malmstrom R."/>
            <person name="Stieglmeier M."/>
            <person name="Klingl A."/>
            <person name="Woyke T."/>
            <person name="Ryan C.M."/>
            <person name="Banfield J.F."/>
        </authorList>
    </citation>
    <scope>NUCLEOTIDE SEQUENCE [LARGE SCALE GENOMIC DNA]</scope>
</reference>
<dbReference type="InterPro" id="IPR036511">
    <property type="entry name" value="TGT-like_sf"/>
</dbReference>